<comment type="caution">
    <text evidence="5">The sequence shown here is derived from an EMBL/GenBank/DDBJ whole genome shotgun (WGS) entry which is preliminary data.</text>
</comment>
<evidence type="ECO:0000256" key="3">
    <source>
        <dbReference type="ARBA" id="ARBA00022801"/>
    </source>
</evidence>
<dbReference type="AlphaFoldDB" id="A0A1F4X3M7"/>
<evidence type="ECO:0000259" key="4">
    <source>
        <dbReference type="Pfam" id="PF04586"/>
    </source>
</evidence>
<protein>
    <recommendedName>
        <fullName evidence="4">Prohead serine protease domain-containing protein</fullName>
    </recommendedName>
</protein>
<evidence type="ECO:0000313" key="6">
    <source>
        <dbReference type="Proteomes" id="UP000176815"/>
    </source>
</evidence>
<reference evidence="5 6" key="1">
    <citation type="journal article" date="2016" name="Nat. Commun.">
        <title>Thousands of microbial genomes shed light on interconnected biogeochemical processes in an aquifer system.</title>
        <authorList>
            <person name="Anantharaman K."/>
            <person name="Brown C.T."/>
            <person name="Hug L.A."/>
            <person name="Sharon I."/>
            <person name="Castelle C.J."/>
            <person name="Probst A.J."/>
            <person name="Thomas B.C."/>
            <person name="Singh A."/>
            <person name="Wilkins M.J."/>
            <person name="Karaoz U."/>
            <person name="Brodie E.L."/>
            <person name="Williams K.H."/>
            <person name="Hubbard S.S."/>
            <person name="Banfield J.F."/>
        </authorList>
    </citation>
    <scope>NUCLEOTIDE SEQUENCE [LARGE SCALE GENOMIC DNA]</scope>
</reference>
<dbReference type="NCBIfam" id="TIGR01543">
    <property type="entry name" value="proheadase_HK97"/>
    <property type="match status" value="1"/>
</dbReference>
<keyword evidence="3" id="KW-0378">Hydrolase</keyword>
<dbReference type="InterPro" id="IPR054613">
    <property type="entry name" value="Peptidase_S78_dom"/>
</dbReference>
<dbReference type="EMBL" id="MEWG01000046">
    <property type="protein sequence ID" value="OGC76314.1"/>
    <property type="molecule type" value="Genomic_DNA"/>
</dbReference>
<keyword evidence="2" id="KW-0645">Protease</keyword>
<accession>A0A1F4X3M7</accession>
<dbReference type="Pfam" id="PF04586">
    <property type="entry name" value="Peptidase_S78"/>
    <property type="match status" value="1"/>
</dbReference>
<dbReference type="InterPro" id="IPR006433">
    <property type="entry name" value="Prohead_protease"/>
</dbReference>
<organism evidence="5 6">
    <name type="scientific">candidate division WWE3 bacterium RIFOXYD1_FULL_39_9</name>
    <dbReference type="NCBI Taxonomy" id="1802649"/>
    <lineage>
        <taxon>Bacteria</taxon>
        <taxon>Katanobacteria</taxon>
    </lineage>
</organism>
<gene>
    <name evidence="5" type="ORF">A2619_05870</name>
</gene>
<evidence type="ECO:0000256" key="1">
    <source>
        <dbReference type="ARBA" id="ARBA00022612"/>
    </source>
</evidence>
<proteinExistence type="predicted"/>
<evidence type="ECO:0000313" key="5">
    <source>
        <dbReference type="EMBL" id="OGC76314.1"/>
    </source>
</evidence>
<dbReference type="GO" id="GO:0006508">
    <property type="term" value="P:proteolysis"/>
    <property type="evidence" value="ECO:0007669"/>
    <property type="project" value="UniProtKB-KW"/>
</dbReference>
<dbReference type="GO" id="GO:0008233">
    <property type="term" value="F:peptidase activity"/>
    <property type="evidence" value="ECO:0007669"/>
    <property type="project" value="UniProtKB-KW"/>
</dbReference>
<dbReference type="Proteomes" id="UP000176815">
    <property type="component" value="Unassembled WGS sequence"/>
</dbReference>
<evidence type="ECO:0000256" key="2">
    <source>
        <dbReference type="ARBA" id="ARBA00022670"/>
    </source>
</evidence>
<sequence>MKKDSNNYFGKGNTPPPYSILGLPLEIKSDDVSDEGKFKGWGSTFGGKPDSYGDVVVKGAFKETLENGGRNGTGIAMLYQHNSYEPIGVWTVMEERDKGLWVEGELDLNVQRAKETHSLLRKGAMRGLSIGYDLPRLPDGTRDPGACEFIEQVNGQYIRVLKKINLWEVSPVTFPANIQATITSVKDFEGCKTERDWEKALRELGLSKSAAQYIVKLIKPSLRESGAQDESQDELGAMLAELRNRSKRACDF</sequence>
<keyword evidence="1" id="KW-1188">Viral release from host cell</keyword>
<feature type="domain" description="Prohead serine protease" evidence="4">
    <location>
        <begin position="25"/>
        <end position="188"/>
    </location>
</feature>
<name>A0A1F4X3M7_UNCKA</name>